<evidence type="ECO:0000259" key="10">
    <source>
        <dbReference type="PROSITE" id="PS51202"/>
    </source>
</evidence>
<dbReference type="InParanoid" id="A0A259U457"/>
<evidence type="ECO:0000256" key="7">
    <source>
        <dbReference type="ARBA" id="ARBA00023136"/>
    </source>
</evidence>
<sequence length="677" mass="70302">MSFPLAAAPLPFVGELAALFAAGVLVAYLCYKVRLVPIAGFLLAGVAVGPNALGLVTDLELVQQIAEVGVILLLFSIGVEFSLKEMARLARPIFLGGGVQVGLTIAAVAGIALALGVPFGASVFTGFLVAMSSTAIVLKVLAERAESDTPVGRIALAMLLFQDIIIVVMALLIPILAGEGGTGLGIAWALGKAALVIVAVLVGARQIVPWFLDRIAKTRRTELFLLAVAAICLGVGWAASLAGVSIALGAFLAGLLVSESDYAEHALSEVLPLQTLFTAAFFLSVGMLLDPAFLVQNLGWVLLAAAGVLLLKGVIAAIGARVIGYPIGVALAGGLALGQVGEFSFVLALEGASVGLTPLALGETGSQGLIAVTVVLMILTPLLIATAPRLAALGRRMETATDGAAPEAEAASGGGHGHGVGLADHTVVIGYGPAGRRLARVLADVGIPFAVSDMNARSLQEAREDDIPVVYGDASREPILLSLGADRAKLLVVAINDRDATRRIVSVARHLNPTLQIIARTRFTTDVETLTRAGADVVVPEELETTVRLFSQVLGAYLVPKDEIERQVSAVRQDDYGVLRGSIQEAHLMVLQGLDEEGLHTRAVAVREGAPAAGRSLADLSLRQRHGITVMAVRRGRQTIGNPAGEFQVEAGDRLVMVAEAEQFAASADLFRTPLED</sequence>
<dbReference type="InterPro" id="IPR036721">
    <property type="entry name" value="RCK_C_sf"/>
</dbReference>
<dbReference type="Gene3D" id="3.30.70.1450">
    <property type="entry name" value="Regulator of K+ conductance, C-terminal domain"/>
    <property type="match status" value="1"/>
</dbReference>
<dbReference type="GO" id="GO:0016020">
    <property type="term" value="C:membrane"/>
    <property type="evidence" value="ECO:0007669"/>
    <property type="project" value="UniProtKB-SubCell"/>
</dbReference>
<dbReference type="Pfam" id="PF02254">
    <property type="entry name" value="TrkA_N"/>
    <property type="match status" value="1"/>
</dbReference>
<feature type="transmembrane region" description="Helical" evidence="8">
    <location>
        <begin position="154"/>
        <end position="177"/>
    </location>
</feature>
<evidence type="ECO:0000256" key="2">
    <source>
        <dbReference type="ARBA" id="ARBA00005551"/>
    </source>
</evidence>
<organism evidence="11 12">
    <name type="scientific">Rubricoccus marinus</name>
    <dbReference type="NCBI Taxonomy" id="716817"/>
    <lineage>
        <taxon>Bacteria</taxon>
        <taxon>Pseudomonadati</taxon>
        <taxon>Rhodothermota</taxon>
        <taxon>Rhodothermia</taxon>
        <taxon>Rhodothermales</taxon>
        <taxon>Rubricoccaceae</taxon>
        <taxon>Rubricoccus</taxon>
    </lineage>
</organism>
<feature type="transmembrane region" description="Helical" evidence="8">
    <location>
        <begin position="368"/>
        <end position="387"/>
    </location>
</feature>
<evidence type="ECO:0000313" key="12">
    <source>
        <dbReference type="Proteomes" id="UP000216446"/>
    </source>
</evidence>
<dbReference type="GO" id="GO:0006813">
    <property type="term" value="P:potassium ion transport"/>
    <property type="evidence" value="ECO:0007669"/>
    <property type="project" value="UniProtKB-KW"/>
</dbReference>
<name>A0A259U457_9BACT</name>
<dbReference type="EMBL" id="MQWB01000001">
    <property type="protein sequence ID" value="OZC04785.1"/>
    <property type="molecule type" value="Genomic_DNA"/>
</dbReference>
<keyword evidence="5 8" id="KW-0812">Transmembrane</keyword>
<keyword evidence="4" id="KW-0630">Potassium</keyword>
<dbReference type="SUPFAM" id="SSF116726">
    <property type="entry name" value="TrkA C-terminal domain-like"/>
    <property type="match status" value="1"/>
</dbReference>
<keyword evidence="12" id="KW-1185">Reference proteome</keyword>
<dbReference type="PANTHER" id="PTHR42751">
    <property type="entry name" value="SODIUM/HYDROGEN EXCHANGER FAMILY/TRKA DOMAIN PROTEIN"/>
    <property type="match status" value="1"/>
</dbReference>
<reference evidence="11 12" key="1">
    <citation type="submission" date="2016-11" db="EMBL/GenBank/DDBJ databases">
        <title>Study of marine rhodopsin-containing bacteria.</title>
        <authorList>
            <person name="Yoshizawa S."/>
            <person name="Kumagai Y."/>
            <person name="Kogure K."/>
        </authorList>
    </citation>
    <scope>NUCLEOTIDE SEQUENCE [LARGE SCALE GENOMIC DNA]</scope>
    <source>
        <strain evidence="11 12">SG-29</strain>
    </source>
</reference>
<dbReference type="InterPro" id="IPR006037">
    <property type="entry name" value="RCK_C"/>
</dbReference>
<evidence type="ECO:0000256" key="3">
    <source>
        <dbReference type="ARBA" id="ARBA00022448"/>
    </source>
</evidence>
<keyword evidence="7 8" id="KW-0472">Membrane</keyword>
<comment type="similarity">
    <text evidence="2">Belongs to the monovalent cation:proton antiporter 2 (CPA2) transporter (TC 2.A.37) family.</text>
</comment>
<evidence type="ECO:0000259" key="9">
    <source>
        <dbReference type="PROSITE" id="PS51201"/>
    </source>
</evidence>
<feature type="transmembrane region" description="Helical" evidence="8">
    <location>
        <begin position="183"/>
        <end position="202"/>
    </location>
</feature>
<dbReference type="Gene3D" id="1.20.1530.20">
    <property type="match status" value="1"/>
</dbReference>
<protein>
    <submittedName>
        <fullName evidence="11">Sodium:proton exchanger</fullName>
    </submittedName>
</protein>
<dbReference type="PROSITE" id="PS51201">
    <property type="entry name" value="RCK_N"/>
    <property type="match status" value="1"/>
</dbReference>
<dbReference type="FunCoup" id="A0A259U457">
    <property type="interactions" value="342"/>
</dbReference>
<dbReference type="InterPro" id="IPR038770">
    <property type="entry name" value="Na+/solute_symporter_sf"/>
</dbReference>
<dbReference type="Proteomes" id="UP000216446">
    <property type="component" value="Unassembled WGS sequence"/>
</dbReference>
<dbReference type="GO" id="GO:0008324">
    <property type="term" value="F:monoatomic cation transmembrane transporter activity"/>
    <property type="evidence" value="ECO:0007669"/>
    <property type="project" value="InterPro"/>
</dbReference>
<dbReference type="InterPro" id="IPR006153">
    <property type="entry name" value="Cation/H_exchanger_TM"/>
</dbReference>
<feature type="transmembrane region" description="Helical" evidence="8">
    <location>
        <begin position="121"/>
        <end position="142"/>
    </location>
</feature>
<evidence type="ECO:0000256" key="4">
    <source>
        <dbReference type="ARBA" id="ARBA00022538"/>
    </source>
</evidence>
<gene>
    <name evidence="11" type="ORF">BSZ36_16595</name>
</gene>
<feature type="transmembrane region" description="Helical" evidence="8">
    <location>
        <begin position="93"/>
        <end position="115"/>
    </location>
</feature>
<feature type="domain" description="RCK C-terminal" evidence="10">
    <location>
        <begin position="589"/>
        <end position="673"/>
    </location>
</feature>
<evidence type="ECO:0000256" key="5">
    <source>
        <dbReference type="ARBA" id="ARBA00022692"/>
    </source>
</evidence>
<dbReference type="InterPro" id="IPR003148">
    <property type="entry name" value="RCK_N"/>
</dbReference>
<evidence type="ECO:0000256" key="1">
    <source>
        <dbReference type="ARBA" id="ARBA00004141"/>
    </source>
</evidence>
<dbReference type="Pfam" id="PF02080">
    <property type="entry name" value="TrkA_C"/>
    <property type="match status" value="1"/>
</dbReference>
<feature type="transmembrane region" description="Helical" evidence="8">
    <location>
        <begin position="12"/>
        <end position="31"/>
    </location>
</feature>
<feature type="transmembrane region" description="Helical" evidence="8">
    <location>
        <begin position="223"/>
        <end position="251"/>
    </location>
</feature>
<dbReference type="PANTHER" id="PTHR42751:SF3">
    <property type="entry name" value="SODIUM_GLUTAMATE SYMPORTER"/>
    <property type="match status" value="1"/>
</dbReference>
<dbReference type="GO" id="GO:1902600">
    <property type="term" value="P:proton transmembrane transport"/>
    <property type="evidence" value="ECO:0007669"/>
    <property type="project" value="InterPro"/>
</dbReference>
<comment type="subcellular location">
    <subcellularLocation>
        <location evidence="1">Membrane</location>
        <topology evidence="1">Multi-pass membrane protein</topology>
    </subcellularLocation>
</comment>
<proteinExistence type="inferred from homology"/>
<keyword evidence="6 8" id="KW-1133">Transmembrane helix</keyword>
<dbReference type="GO" id="GO:0015297">
    <property type="term" value="F:antiporter activity"/>
    <property type="evidence" value="ECO:0007669"/>
    <property type="project" value="InterPro"/>
</dbReference>
<evidence type="ECO:0000256" key="6">
    <source>
        <dbReference type="ARBA" id="ARBA00022989"/>
    </source>
</evidence>
<feature type="transmembrane region" description="Helical" evidence="8">
    <location>
        <begin position="301"/>
        <end position="323"/>
    </location>
</feature>
<feature type="transmembrane region" description="Helical" evidence="8">
    <location>
        <begin position="62"/>
        <end position="81"/>
    </location>
</feature>
<feature type="domain" description="RCK N-terminal" evidence="9">
    <location>
        <begin position="423"/>
        <end position="539"/>
    </location>
</feature>
<keyword evidence="4" id="KW-0406">Ion transport</keyword>
<evidence type="ECO:0000256" key="8">
    <source>
        <dbReference type="SAM" id="Phobius"/>
    </source>
</evidence>
<accession>A0A259U457</accession>
<comment type="caution">
    <text evidence="11">The sequence shown here is derived from an EMBL/GenBank/DDBJ whole genome shotgun (WGS) entry which is preliminary data.</text>
</comment>
<dbReference type="Pfam" id="PF00999">
    <property type="entry name" value="Na_H_Exchanger"/>
    <property type="match status" value="1"/>
</dbReference>
<dbReference type="OrthoDB" id="9781411at2"/>
<keyword evidence="4" id="KW-0633">Potassium transport</keyword>
<dbReference type="AlphaFoldDB" id="A0A259U457"/>
<feature type="transmembrane region" description="Helical" evidence="8">
    <location>
        <begin position="38"/>
        <end position="56"/>
    </location>
</feature>
<evidence type="ECO:0000313" key="11">
    <source>
        <dbReference type="EMBL" id="OZC04785.1"/>
    </source>
</evidence>
<keyword evidence="3" id="KW-0813">Transport</keyword>
<dbReference type="InterPro" id="IPR036291">
    <property type="entry name" value="NAD(P)-bd_dom_sf"/>
</dbReference>
<dbReference type="PROSITE" id="PS51202">
    <property type="entry name" value="RCK_C"/>
    <property type="match status" value="1"/>
</dbReference>
<dbReference type="Gene3D" id="3.40.50.720">
    <property type="entry name" value="NAD(P)-binding Rossmann-like Domain"/>
    <property type="match status" value="1"/>
</dbReference>
<dbReference type="SUPFAM" id="SSF51735">
    <property type="entry name" value="NAD(P)-binding Rossmann-fold domains"/>
    <property type="match status" value="1"/>
</dbReference>